<gene>
    <name evidence="2" type="ORF">FM21_31205</name>
</gene>
<dbReference type="EMBL" id="JNFQ01000004">
    <property type="protein sequence ID" value="KFG72026.1"/>
    <property type="molecule type" value="Genomic_DNA"/>
</dbReference>
<protein>
    <recommendedName>
        <fullName evidence="4">Amino acid permease</fullName>
    </recommendedName>
</protein>
<keyword evidence="1" id="KW-0472">Membrane</keyword>
<dbReference type="Proteomes" id="UP000029095">
    <property type="component" value="Unassembled WGS sequence"/>
</dbReference>
<keyword evidence="1" id="KW-0812">Transmembrane</keyword>
<keyword evidence="3" id="KW-1185">Reference proteome</keyword>
<proteinExistence type="predicted"/>
<feature type="transmembrane region" description="Helical" evidence="1">
    <location>
        <begin position="67"/>
        <end position="89"/>
    </location>
</feature>
<accession>A0A086MT08</accession>
<reference evidence="2 3" key="1">
    <citation type="submission" date="2014-05" db="EMBL/GenBank/DDBJ databases">
        <title>Complete genome sequence of the Streptomyces mutabilis TRM45540.</title>
        <authorList>
            <person name="Luo X."/>
            <person name="Zhang L."/>
        </authorList>
    </citation>
    <scope>NUCLEOTIDE SEQUENCE [LARGE SCALE GENOMIC DNA]</scope>
    <source>
        <strain evidence="2 3">TRM45540</strain>
    </source>
</reference>
<dbReference type="AlphaFoldDB" id="A0A086MT08"/>
<comment type="caution">
    <text evidence="2">The sequence shown here is derived from an EMBL/GenBank/DDBJ whole genome shotgun (WGS) entry which is preliminary data.</text>
</comment>
<dbReference type="STRING" id="1915400.FM21_31205"/>
<evidence type="ECO:0000313" key="3">
    <source>
        <dbReference type="Proteomes" id="UP000029095"/>
    </source>
</evidence>
<evidence type="ECO:0000313" key="2">
    <source>
        <dbReference type="EMBL" id="KFG72026.1"/>
    </source>
</evidence>
<name>A0A086MT08_9ACTN</name>
<dbReference type="HOGENOM" id="CLU_2425717_0_0_11"/>
<keyword evidence="1" id="KW-1133">Transmembrane helix</keyword>
<evidence type="ECO:0000256" key="1">
    <source>
        <dbReference type="SAM" id="Phobius"/>
    </source>
</evidence>
<sequence>MSQATASGTDGEAPPAAKPPLFTLTAMVVGSMVGAGVFSLPGRLAEETGVAGALIGWGRRLFSPSELVVLAVSVAGAVLGVVALAAGWISL</sequence>
<feature type="transmembrane region" description="Helical" evidence="1">
    <location>
        <begin position="20"/>
        <end position="40"/>
    </location>
</feature>
<evidence type="ECO:0008006" key="4">
    <source>
        <dbReference type="Google" id="ProtNLM"/>
    </source>
</evidence>
<organism evidence="2 3">
    <name type="scientific">Streptomyces mutabilis</name>
    <dbReference type="NCBI Taxonomy" id="67332"/>
    <lineage>
        <taxon>Bacteria</taxon>
        <taxon>Bacillati</taxon>
        <taxon>Actinomycetota</taxon>
        <taxon>Actinomycetes</taxon>
        <taxon>Kitasatosporales</taxon>
        <taxon>Streptomycetaceae</taxon>
        <taxon>Streptomyces</taxon>
    </lineage>
</organism>